<dbReference type="Gene3D" id="3.90.79.10">
    <property type="entry name" value="Nucleoside Triphosphate Pyrophosphohydrolase"/>
    <property type="match status" value="1"/>
</dbReference>
<comment type="similarity">
    <text evidence="2 4">Belongs to the Nudix hydrolase family.</text>
</comment>
<sequence length="167" mass="18134">MPLVMDTRPAAYCVIVREGKILLTHFSTVTAAGHRISGWTLPGGGMERGEQPEQTALREVFEETGYEAQVDGLVGVHAGYSDRPDGSTFCALRTVFTARIVSGEFAIEADGSTNDARWVPLNELDLYIPQASKHSMSPHFLTAVVAMMGFDSALDWSKAVEKELPAC</sequence>
<dbReference type="Proteomes" id="UP000516421">
    <property type="component" value="Chromosome"/>
</dbReference>
<dbReference type="AlphaFoldDB" id="A0A7H2BLE7"/>
<evidence type="ECO:0000256" key="2">
    <source>
        <dbReference type="ARBA" id="ARBA00005582"/>
    </source>
</evidence>
<dbReference type="PROSITE" id="PS00893">
    <property type="entry name" value="NUDIX_BOX"/>
    <property type="match status" value="1"/>
</dbReference>
<dbReference type="PRINTS" id="PR00502">
    <property type="entry name" value="NUDIXFAMILY"/>
</dbReference>
<dbReference type="GO" id="GO:0016787">
    <property type="term" value="F:hydrolase activity"/>
    <property type="evidence" value="ECO:0007669"/>
    <property type="project" value="UniProtKB-KW"/>
</dbReference>
<accession>A0A7H2BLE7</accession>
<dbReference type="Pfam" id="PF00293">
    <property type="entry name" value="NUDIX"/>
    <property type="match status" value="1"/>
</dbReference>
<dbReference type="InterPro" id="IPR015797">
    <property type="entry name" value="NUDIX_hydrolase-like_dom_sf"/>
</dbReference>
<keyword evidence="3 4" id="KW-0378">Hydrolase</keyword>
<comment type="cofactor">
    <cofactor evidence="1">
        <name>Mg(2+)</name>
        <dbReference type="ChEBI" id="CHEBI:18420"/>
    </cofactor>
</comment>
<dbReference type="EMBL" id="CP061538">
    <property type="protein sequence ID" value="QNV40493.1"/>
    <property type="molecule type" value="Genomic_DNA"/>
</dbReference>
<evidence type="ECO:0000256" key="1">
    <source>
        <dbReference type="ARBA" id="ARBA00001946"/>
    </source>
</evidence>
<protein>
    <submittedName>
        <fullName evidence="6">NUDIX domain-containing protein</fullName>
    </submittedName>
</protein>
<dbReference type="SUPFAM" id="SSF55811">
    <property type="entry name" value="Nudix"/>
    <property type="match status" value="1"/>
</dbReference>
<name>A0A7H2BLE7_9MICC</name>
<dbReference type="InterPro" id="IPR020476">
    <property type="entry name" value="Nudix_hydrolase"/>
</dbReference>
<evidence type="ECO:0000313" key="6">
    <source>
        <dbReference type="EMBL" id="QNV40493.1"/>
    </source>
</evidence>
<feature type="domain" description="Nudix hydrolase" evidence="5">
    <location>
        <begin position="6"/>
        <end position="142"/>
    </location>
</feature>
<dbReference type="PROSITE" id="PS51462">
    <property type="entry name" value="NUDIX"/>
    <property type="match status" value="1"/>
</dbReference>
<dbReference type="InterPro" id="IPR000086">
    <property type="entry name" value="NUDIX_hydrolase_dom"/>
</dbReference>
<evidence type="ECO:0000259" key="5">
    <source>
        <dbReference type="PROSITE" id="PS51462"/>
    </source>
</evidence>
<evidence type="ECO:0000256" key="4">
    <source>
        <dbReference type="RuleBase" id="RU003476"/>
    </source>
</evidence>
<dbReference type="CDD" id="cd02883">
    <property type="entry name" value="NUDIX_Hydrolase"/>
    <property type="match status" value="1"/>
</dbReference>
<proteinExistence type="inferred from homology"/>
<dbReference type="InterPro" id="IPR020084">
    <property type="entry name" value="NUDIX_hydrolase_CS"/>
</dbReference>
<dbReference type="KEGG" id="rama:IDM48_03515"/>
<organism evidence="6 7">
    <name type="scientific">Rothia amarae</name>
    <dbReference type="NCBI Taxonomy" id="169480"/>
    <lineage>
        <taxon>Bacteria</taxon>
        <taxon>Bacillati</taxon>
        <taxon>Actinomycetota</taxon>
        <taxon>Actinomycetes</taxon>
        <taxon>Micrococcales</taxon>
        <taxon>Micrococcaceae</taxon>
        <taxon>Rothia</taxon>
    </lineage>
</organism>
<gene>
    <name evidence="6" type="ORF">IDM48_03515</name>
</gene>
<dbReference type="PANTHER" id="PTHR43046:SF2">
    <property type="entry name" value="8-OXO-DGTP DIPHOSPHATASE-RELATED"/>
    <property type="match status" value="1"/>
</dbReference>
<dbReference type="RefSeq" id="WP_083147094.1">
    <property type="nucleotide sequence ID" value="NZ_CP061538.1"/>
</dbReference>
<evidence type="ECO:0000313" key="7">
    <source>
        <dbReference type="Proteomes" id="UP000516421"/>
    </source>
</evidence>
<reference evidence="6 7" key="1">
    <citation type="submission" date="2020-09" db="EMBL/GenBank/DDBJ databases">
        <title>Investigation of environmental microbe.</title>
        <authorList>
            <person name="Ou Y."/>
            <person name="Kang Q."/>
        </authorList>
    </citation>
    <scope>NUCLEOTIDE SEQUENCE [LARGE SCALE GENOMIC DNA]</scope>
    <source>
        <strain evidence="6 7">KJZ-9</strain>
    </source>
</reference>
<dbReference type="PANTHER" id="PTHR43046">
    <property type="entry name" value="GDP-MANNOSE MANNOSYL HYDROLASE"/>
    <property type="match status" value="1"/>
</dbReference>
<evidence type="ECO:0000256" key="3">
    <source>
        <dbReference type="ARBA" id="ARBA00022801"/>
    </source>
</evidence>
<keyword evidence="7" id="KW-1185">Reference proteome</keyword>